<dbReference type="AlphaFoldDB" id="A0A8H6Z766"/>
<gene>
    <name evidence="2" type="ORF">MVEN_00015000</name>
</gene>
<dbReference type="GO" id="GO:0005525">
    <property type="term" value="F:GTP binding"/>
    <property type="evidence" value="ECO:0007669"/>
    <property type="project" value="InterPro"/>
</dbReference>
<protein>
    <recommendedName>
        <fullName evidence="1">G domain-containing protein</fullName>
    </recommendedName>
</protein>
<organism evidence="2 3">
    <name type="scientific">Mycena venus</name>
    <dbReference type="NCBI Taxonomy" id="2733690"/>
    <lineage>
        <taxon>Eukaryota</taxon>
        <taxon>Fungi</taxon>
        <taxon>Dikarya</taxon>
        <taxon>Basidiomycota</taxon>
        <taxon>Agaricomycotina</taxon>
        <taxon>Agaricomycetes</taxon>
        <taxon>Agaricomycetidae</taxon>
        <taxon>Agaricales</taxon>
        <taxon>Marasmiineae</taxon>
        <taxon>Mycenaceae</taxon>
        <taxon>Mycena</taxon>
    </lineage>
</organism>
<accession>A0A8H6Z766</accession>
<sequence>MSTRRTAQEILDEYKRQVPCLSTPVVLQLLMVSRFRILSVGRAGAGKSSLINRVFNVNDAKVSDSAPGDAEIDKEIESETNQLFVLHDSKGFEPSKADTFDIVEQFIRRRSDRDLPLKDRLHAAWLCIRTPFSGARVLETGDEKFLKIANDCKIPVVVVFTHYDTFATWFESQCDNCRSCFECEKCMNLETCEKRKSSETCEICKKAAKDAYDGHVKSLKDAAKSLGIPTPEYINISISDEYTENIVPLVDKTEKLVEEHLPEDDAWFLWALAQMVSLPLKIRACADQAMTHYSRALIATGSTPAVGRPLLFRRLVQVHEDIIMCVNVQDPDNVNSFLRRIPNSWALTISKVLRSTEFKHVLLHVVQHMRNKEDIESSPLDMEKISQVVQLFATASAALAQPAAILGLSFAFFKWILDAVCANVPEVQRVFISYTVDLILVLRELFDFTLQRRNAGRVTWGDLGEAWAAYHRTPSQARVHSEITELVKQHEGLNTDPNAIHESVVELLRQHRAFDAI</sequence>
<evidence type="ECO:0000313" key="2">
    <source>
        <dbReference type="EMBL" id="KAF7371596.1"/>
    </source>
</evidence>
<reference evidence="2" key="1">
    <citation type="submission" date="2020-05" db="EMBL/GenBank/DDBJ databases">
        <title>Mycena genomes resolve the evolution of fungal bioluminescence.</title>
        <authorList>
            <person name="Tsai I.J."/>
        </authorList>
    </citation>
    <scope>NUCLEOTIDE SEQUENCE</scope>
    <source>
        <strain evidence="2">CCC161011</strain>
    </source>
</reference>
<feature type="domain" description="G" evidence="1">
    <location>
        <begin position="37"/>
        <end position="161"/>
    </location>
</feature>
<dbReference type="SUPFAM" id="SSF52540">
    <property type="entry name" value="P-loop containing nucleoside triphosphate hydrolases"/>
    <property type="match status" value="1"/>
</dbReference>
<dbReference type="InterPro" id="IPR006073">
    <property type="entry name" value="GTP-bd"/>
</dbReference>
<dbReference type="InterPro" id="IPR027417">
    <property type="entry name" value="P-loop_NTPase"/>
</dbReference>
<dbReference type="OrthoDB" id="391988at2759"/>
<dbReference type="Gene3D" id="3.40.50.300">
    <property type="entry name" value="P-loop containing nucleotide triphosphate hydrolases"/>
    <property type="match status" value="1"/>
</dbReference>
<name>A0A8H6Z766_9AGAR</name>
<evidence type="ECO:0000259" key="1">
    <source>
        <dbReference type="Pfam" id="PF01926"/>
    </source>
</evidence>
<comment type="caution">
    <text evidence="2">The sequence shown here is derived from an EMBL/GenBank/DDBJ whole genome shotgun (WGS) entry which is preliminary data.</text>
</comment>
<dbReference type="Pfam" id="PF01926">
    <property type="entry name" value="MMR_HSR1"/>
    <property type="match status" value="1"/>
</dbReference>
<evidence type="ECO:0000313" key="3">
    <source>
        <dbReference type="Proteomes" id="UP000620124"/>
    </source>
</evidence>
<dbReference type="EMBL" id="JACAZI010000001">
    <property type="protein sequence ID" value="KAF7371596.1"/>
    <property type="molecule type" value="Genomic_DNA"/>
</dbReference>
<proteinExistence type="predicted"/>
<dbReference type="Proteomes" id="UP000620124">
    <property type="component" value="Unassembled WGS sequence"/>
</dbReference>
<keyword evidence="3" id="KW-1185">Reference proteome</keyword>